<evidence type="ECO:0000313" key="3">
    <source>
        <dbReference type="Proteomes" id="UP000293854"/>
    </source>
</evidence>
<dbReference type="RefSeq" id="WP_047131278.1">
    <property type="nucleotide sequence ID" value="NZ_CP015114.1"/>
</dbReference>
<evidence type="ECO:0000313" key="2">
    <source>
        <dbReference type="EMBL" id="RZI04044.1"/>
    </source>
</evidence>
<dbReference type="KEGG" id="scv:A4G25_03165"/>
<organism evidence="2 3">
    <name type="scientific">Staphylococcus condimenti</name>
    <dbReference type="NCBI Taxonomy" id="70255"/>
    <lineage>
        <taxon>Bacteria</taxon>
        <taxon>Bacillati</taxon>
        <taxon>Bacillota</taxon>
        <taxon>Bacilli</taxon>
        <taxon>Bacillales</taxon>
        <taxon>Staphylococcaceae</taxon>
        <taxon>Staphylococcus</taxon>
    </lineage>
</organism>
<proteinExistence type="predicted"/>
<protein>
    <submittedName>
        <fullName evidence="2">Uncharacterized protein</fullName>
    </submittedName>
</protein>
<dbReference type="OrthoDB" id="2408057at2"/>
<dbReference type="EMBL" id="CP068073">
    <property type="protein sequence ID" value="QQS83223.1"/>
    <property type="molecule type" value="Genomic_DNA"/>
</dbReference>
<dbReference type="EMBL" id="RQTE01000039">
    <property type="protein sequence ID" value="RZI04044.1"/>
    <property type="molecule type" value="Genomic_DNA"/>
</dbReference>
<dbReference type="GeneID" id="93726851"/>
<gene>
    <name evidence="2" type="ORF">EIG99_01780</name>
    <name evidence="1" type="ORF">I6J05_02555</name>
</gene>
<sequence>MSRTELKPLLNKKATVTGVIKEVVLINQLDRYSTTKSNVKILLKDVTINGIETDHLWLHEKNKYYALAEDYLHQRVKFKAKVKKYAKTRNGIIKEDIGIKRKSAIIPEETYNAAAAALYC</sequence>
<keyword evidence="4" id="KW-1185">Reference proteome</keyword>
<evidence type="ECO:0000313" key="1">
    <source>
        <dbReference type="EMBL" id="QQS83223.1"/>
    </source>
</evidence>
<dbReference type="Proteomes" id="UP000293854">
    <property type="component" value="Unassembled WGS sequence"/>
</dbReference>
<name>A0A143P9N0_9STAP</name>
<dbReference type="Proteomes" id="UP000595942">
    <property type="component" value="Chromosome"/>
</dbReference>
<dbReference type="AlphaFoldDB" id="A0A143P9N0"/>
<evidence type="ECO:0000313" key="4">
    <source>
        <dbReference type="Proteomes" id="UP000595942"/>
    </source>
</evidence>
<reference evidence="2 3" key="1">
    <citation type="submission" date="2018-11" db="EMBL/GenBank/DDBJ databases">
        <title>Genomic profiling of Staphylococcus species from a Poultry farm system in KwaZulu-Natal, South Africa.</title>
        <authorList>
            <person name="Amoako D.G."/>
            <person name="Somboro A.M."/>
            <person name="Abia A.L.K."/>
            <person name="Bester L.A."/>
            <person name="Essack S.Y."/>
        </authorList>
    </citation>
    <scope>NUCLEOTIDE SEQUENCE [LARGE SCALE GENOMIC DNA]</scope>
    <source>
        <strain evidence="2 3">SA11</strain>
    </source>
</reference>
<reference evidence="1 4" key="2">
    <citation type="submission" date="2021-01" db="EMBL/GenBank/DDBJ databases">
        <title>FDA dAtabase for Regulatory Grade micrObial Sequences (FDA-ARGOS): Supporting development and validation of Infectious Disease Dx tests.</title>
        <authorList>
            <person name="Sproer C."/>
            <person name="Gronow S."/>
            <person name="Severitt S."/>
            <person name="Schroder I."/>
            <person name="Tallon L."/>
            <person name="Sadzewicz L."/>
            <person name="Zhao X."/>
            <person name="Boylan J."/>
            <person name="Ott S."/>
            <person name="Bowen H."/>
            <person name="Vavikolanu K."/>
            <person name="Mehta A."/>
            <person name="Aluvathingal J."/>
            <person name="Nadendla S."/>
            <person name="Lowell S."/>
            <person name="Myers T."/>
            <person name="Yan Y."/>
            <person name="Sichtig H."/>
        </authorList>
    </citation>
    <scope>NUCLEOTIDE SEQUENCE [LARGE SCALE GENOMIC DNA]</scope>
    <source>
        <strain evidence="1 4">FDAARGOS_1148</strain>
    </source>
</reference>
<accession>A0A143P9N0</accession>